<proteinExistence type="predicted"/>
<feature type="signal peptide" evidence="2">
    <location>
        <begin position="1"/>
        <end position="22"/>
    </location>
</feature>
<gene>
    <name evidence="3" type="ORF">KAK11_18810</name>
</gene>
<keyword evidence="4" id="KW-1185">Reference proteome</keyword>
<keyword evidence="2" id="KW-0732">Signal</keyword>
<evidence type="ECO:0000256" key="1">
    <source>
        <dbReference type="SAM" id="MobiDB-lite"/>
    </source>
</evidence>
<evidence type="ECO:0000313" key="3">
    <source>
        <dbReference type="EMBL" id="MBQ0937383.1"/>
    </source>
</evidence>
<feature type="compositionally biased region" description="Polar residues" evidence="1">
    <location>
        <begin position="59"/>
        <end position="70"/>
    </location>
</feature>
<dbReference type="EMBL" id="JAGQDG010000008">
    <property type="protein sequence ID" value="MBQ0937383.1"/>
    <property type="molecule type" value="Genomic_DNA"/>
</dbReference>
<feature type="chain" id="PRO_5046115459" description="Lipoprotein" evidence="2">
    <location>
        <begin position="23"/>
        <end position="80"/>
    </location>
</feature>
<name>A0ABS5E1W9_9BURK</name>
<accession>A0ABS5E1W9</accession>
<feature type="region of interest" description="Disordered" evidence="1">
    <location>
        <begin position="57"/>
        <end position="80"/>
    </location>
</feature>
<evidence type="ECO:0000256" key="2">
    <source>
        <dbReference type="SAM" id="SignalP"/>
    </source>
</evidence>
<sequence>MRTITLCAALSLMALTACSEKAQTAGTARKTDAAAHTGASAAYTAAGFKAGDKAAWENQIRQRNQGQNEYSRAPAATMKP</sequence>
<reference evidence="3 4" key="1">
    <citation type="submission" date="2021-04" db="EMBL/GenBank/DDBJ databases">
        <title>The genome sequence of type strain Ideonella paludis KCTC 32238.</title>
        <authorList>
            <person name="Liu Y."/>
        </authorList>
    </citation>
    <scope>NUCLEOTIDE SEQUENCE [LARGE SCALE GENOMIC DNA]</scope>
    <source>
        <strain evidence="3 4">KCTC 32238</strain>
    </source>
</reference>
<evidence type="ECO:0008006" key="5">
    <source>
        <dbReference type="Google" id="ProtNLM"/>
    </source>
</evidence>
<evidence type="ECO:0000313" key="4">
    <source>
        <dbReference type="Proteomes" id="UP000672097"/>
    </source>
</evidence>
<organism evidence="3 4">
    <name type="scientific">Ideonella paludis</name>
    <dbReference type="NCBI Taxonomy" id="1233411"/>
    <lineage>
        <taxon>Bacteria</taxon>
        <taxon>Pseudomonadati</taxon>
        <taxon>Pseudomonadota</taxon>
        <taxon>Betaproteobacteria</taxon>
        <taxon>Burkholderiales</taxon>
        <taxon>Sphaerotilaceae</taxon>
        <taxon>Ideonella</taxon>
    </lineage>
</organism>
<dbReference type="Proteomes" id="UP000672097">
    <property type="component" value="Unassembled WGS sequence"/>
</dbReference>
<protein>
    <recommendedName>
        <fullName evidence="5">Lipoprotein</fullName>
    </recommendedName>
</protein>
<comment type="caution">
    <text evidence="3">The sequence shown here is derived from an EMBL/GenBank/DDBJ whole genome shotgun (WGS) entry which is preliminary data.</text>
</comment>
<dbReference type="PROSITE" id="PS51257">
    <property type="entry name" value="PROKAR_LIPOPROTEIN"/>
    <property type="match status" value="1"/>
</dbReference>